<feature type="transmembrane region" description="Helical" evidence="7">
    <location>
        <begin position="293"/>
        <end position="316"/>
    </location>
</feature>
<dbReference type="PIRSF" id="PIRSF006603">
    <property type="entry name" value="DinF"/>
    <property type="match status" value="1"/>
</dbReference>
<keyword evidence="6 7" id="KW-0472">Membrane</keyword>
<reference evidence="8" key="2">
    <citation type="submission" date="2020-09" db="EMBL/GenBank/DDBJ databases">
        <authorList>
            <person name="Sun Q."/>
            <person name="Ohkuma M."/>
        </authorList>
    </citation>
    <scope>NUCLEOTIDE SEQUENCE</scope>
    <source>
        <strain evidence="8">JCM 30804</strain>
    </source>
</reference>
<feature type="transmembrane region" description="Helical" evidence="7">
    <location>
        <begin position="392"/>
        <end position="413"/>
    </location>
</feature>
<name>A0A917JIU3_9GAMM</name>
<dbReference type="PANTHER" id="PTHR43549">
    <property type="entry name" value="MULTIDRUG RESISTANCE PROTEIN YPNP-RELATED"/>
    <property type="match status" value="1"/>
</dbReference>
<feature type="transmembrane region" description="Helical" evidence="7">
    <location>
        <begin position="7"/>
        <end position="28"/>
    </location>
</feature>
<feature type="transmembrane region" description="Helical" evidence="7">
    <location>
        <begin position="74"/>
        <end position="95"/>
    </location>
</feature>
<dbReference type="InterPro" id="IPR048279">
    <property type="entry name" value="MdtK-like"/>
</dbReference>
<dbReference type="GO" id="GO:0042910">
    <property type="term" value="F:xenobiotic transmembrane transporter activity"/>
    <property type="evidence" value="ECO:0007669"/>
    <property type="project" value="InterPro"/>
</dbReference>
<dbReference type="AlphaFoldDB" id="A0A917JIU3"/>
<evidence type="ECO:0000313" key="9">
    <source>
        <dbReference type="Proteomes" id="UP000613743"/>
    </source>
</evidence>
<keyword evidence="4 7" id="KW-0812">Transmembrane</keyword>
<feature type="transmembrane region" description="Helical" evidence="7">
    <location>
        <begin position="366"/>
        <end position="386"/>
    </location>
</feature>
<organism evidence="8 9">
    <name type="scientific">Shewanella gelidii</name>
    <dbReference type="NCBI Taxonomy" id="1642821"/>
    <lineage>
        <taxon>Bacteria</taxon>
        <taxon>Pseudomonadati</taxon>
        <taxon>Pseudomonadota</taxon>
        <taxon>Gammaproteobacteria</taxon>
        <taxon>Alteromonadales</taxon>
        <taxon>Shewanellaceae</taxon>
        <taxon>Shewanella</taxon>
    </lineage>
</organism>
<comment type="subcellular location">
    <subcellularLocation>
        <location evidence="1">Cell inner membrane</location>
        <topology evidence="1">Multi-pass membrane protein</topology>
    </subcellularLocation>
</comment>
<feature type="transmembrane region" description="Helical" evidence="7">
    <location>
        <begin position="146"/>
        <end position="169"/>
    </location>
</feature>
<dbReference type="EMBL" id="BMPZ01000001">
    <property type="protein sequence ID" value="GGI71510.1"/>
    <property type="molecule type" value="Genomic_DNA"/>
</dbReference>
<reference evidence="8" key="1">
    <citation type="journal article" date="2014" name="Int. J. Syst. Evol. Microbiol.">
        <title>Complete genome sequence of Corynebacterium casei LMG S-19264T (=DSM 44701T), isolated from a smear-ripened cheese.</title>
        <authorList>
            <consortium name="US DOE Joint Genome Institute (JGI-PGF)"/>
            <person name="Walter F."/>
            <person name="Albersmeier A."/>
            <person name="Kalinowski J."/>
            <person name="Ruckert C."/>
        </authorList>
    </citation>
    <scope>NUCLEOTIDE SEQUENCE</scope>
    <source>
        <strain evidence="8">JCM 30804</strain>
    </source>
</reference>
<dbReference type="GO" id="GO:0005886">
    <property type="term" value="C:plasma membrane"/>
    <property type="evidence" value="ECO:0007669"/>
    <property type="project" value="UniProtKB-SubCell"/>
</dbReference>
<evidence type="ECO:0000256" key="4">
    <source>
        <dbReference type="ARBA" id="ARBA00022692"/>
    </source>
</evidence>
<keyword evidence="5 7" id="KW-1133">Transmembrane helix</keyword>
<gene>
    <name evidence="8" type="ORF">GCM10009332_06080</name>
</gene>
<evidence type="ECO:0000256" key="3">
    <source>
        <dbReference type="ARBA" id="ARBA00022475"/>
    </source>
</evidence>
<feature type="transmembrane region" description="Helical" evidence="7">
    <location>
        <begin position="250"/>
        <end position="272"/>
    </location>
</feature>
<evidence type="ECO:0000256" key="7">
    <source>
        <dbReference type="SAM" id="Phobius"/>
    </source>
</evidence>
<keyword evidence="3" id="KW-1003">Cell membrane</keyword>
<keyword evidence="9" id="KW-1185">Reference proteome</keyword>
<evidence type="ECO:0000256" key="2">
    <source>
        <dbReference type="ARBA" id="ARBA00022448"/>
    </source>
</evidence>
<dbReference type="GO" id="GO:0015297">
    <property type="term" value="F:antiporter activity"/>
    <property type="evidence" value="ECO:0007669"/>
    <property type="project" value="InterPro"/>
</dbReference>
<dbReference type="InterPro" id="IPR002528">
    <property type="entry name" value="MATE_fam"/>
</dbReference>
<dbReference type="InterPro" id="IPR052031">
    <property type="entry name" value="Membrane_Transporter-Flippase"/>
</dbReference>
<sequence length="424" mass="46286">MTIPMIIGVFAIMSYQLVDSAFIGQLGVKPLAVVGFTIPVYQLIIGIQVGIGIATTAVISRSLGANNQQQARQLGTLVISIGFLLLLLLCVLIWLNQSRLLGILGAEADIYPIAQAYWLPWLVSTWLGAMLYFGYSIYRAHGHTKLPGLVMVVTSVLNMLLDPLFIFVFDMGIAGAAWATICAFCVGCLIIYPRILSKQWMSLQLKLKENLDGLRQLISIMIPAMMSQFIPPISAMAATAIVAAFGESVIAAWGLGTRIEFFSIIIVLALTMGMPPMVGRMRGAQEFEKIHQLVKLALGFVMGWQLLIAVIGLTVSGMIGRLLTSDLVVAEILQDYLWRVPFSFGALGCCMILVSVCNAMGLSMRALMISALRLLCFYLPCLWVGAQMNGLNGLFIGAMLGNLGAGIMSWFMYKQALNQLRRSR</sequence>
<feature type="transmembrane region" description="Helical" evidence="7">
    <location>
        <begin position="115"/>
        <end position="134"/>
    </location>
</feature>
<evidence type="ECO:0000256" key="1">
    <source>
        <dbReference type="ARBA" id="ARBA00004429"/>
    </source>
</evidence>
<dbReference type="PANTHER" id="PTHR43549:SF3">
    <property type="entry name" value="MULTIDRUG RESISTANCE PROTEIN YPNP-RELATED"/>
    <property type="match status" value="1"/>
</dbReference>
<keyword evidence="2" id="KW-0813">Transport</keyword>
<evidence type="ECO:0000313" key="8">
    <source>
        <dbReference type="EMBL" id="GGI71510.1"/>
    </source>
</evidence>
<feature type="transmembrane region" description="Helical" evidence="7">
    <location>
        <begin position="175"/>
        <end position="196"/>
    </location>
</feature>
<accession>A0A917JIU3</accession>
<feature type="transmembrane region" description="Helical" evidence="7">
    <location>
        <begin position="217"/>
        <end position="244"/>
    </location>
</feature>
<dbReference type="Proteomes" id="UP000613743">
    <property type="component" value="Unassembled WGS sequence"/>
</dbReference>
<feature type="transmembrane region" description="Helical" evidence="7">
    <location>
        <begin position="40"/>
        <end position="62"/>
    </location>
</feature>
<dbReference type="Pfam" id="PF01554">
    <property type="entry name" value="MatE"/>
    <property type="match status" value="2"/>
</dbReference>
<evidence type="ECO:0000256" key="5">
    <source>
        <dbReference type="ARBA" id="ARBA00022989"/>
    </source>
</evidence>
<comment type="caution">
    <text evidence="8">The sequence shown here is derived from an EMBL/GenBank/DDBJ whole genome shotgun (WGS) entry which is preliminary data.</text>
</comment>
<protein>
    <submittedName>
        <fullName evidence="8">MATE family efflux transporter</fullName>
    </submittedName>
</protein>
<evidence type="ECO:0000256" key="6">
    <source>
        <dbReference type="ARBA" id="ARBA00023136"/>
    </source>
</evidence>
<proteinExistence type="predicted"/>
<dbReference type="NCBIfam" id="TIGR00797">
    <property type="entry name" value="matE"/>
    <property type="match status" value="1"/>
</dbReference>
<feature type="transmembrane region" description="Helical" evidence="7">
    <location>
        <begin position="336"/>
        <end position="354"/>
    </location>
</feature>